<dbReference type="RefSeq" id="WP_020333094.1">
    <property type="nucleotide sequence ID" value="NZ_ATFJ01000002.1"/>
</dbReference>
<dbReference type="InterPro" id="IPR013320">
    <property type="entry name" value="ConA-like_dom_sf"/>
</dbReference>
<dbReference type="Gene3D" id="2.60.120.200">
    <property type="match status" value="1"/>
</dbReference>
<dbReference type="GeneID" id="70912514"/>
<reference evidence="1 2" key="1">
    <citation type="submission" date="2016-07" db="EMBL/GenBank/DDBJ databases">
        <title>Developing Vibrio natriegens as a novel, fast-growing host for biotechnology.</title>
        <authorList>
            <person name="Weinstock M.T."/>
            <person name="Hesek E.D."/>
            <person name="Wilson C.M."/>
            <person name="Gibson D.G."/>
        </authorList>
    </citation>
    <scope>NUCLEOTIDE SEQUENCE [LARGE SCALE GENOMIC DNA]</scope>
    <source>
        <strain evidence="1 2">ATCC 14048</strain>
    </source>
</reference>
<protein>
    <submittedName>
        <fullName evidence="1">Uncharacterized protein</fullName>
    </submittedName>
</protein>
<dbReference type="Proteomes" id="UP000092741">
    <property type="component" value="Chromosome 1"/>
</dbReference>
<sequence>MSWINLSSVTVSNGSKTVTINSGLTTNVKVGDALLIGNEAPVEISGVFASQLILRSNWPNPTVTNAAAAVMPTSGEFTTATQALREATNVTQGNFAEMEKWWTELGTVTFKAYDNTEHEVRTAKQMDEEVQQTQDDMVANIEANMVAKIGEVSSENIDWDVDIGFNDGAKITKGYGTSDANGNRVADFTRASDINNINKSGALEPLTADEIAVTQNGVLFHAGYTQKLLFSDDLVSWYVNSTNAAITTDAVTIDGYVCDNLETLIATTSATLTSRSLSVVSGNNYYINAIVDVDSDCDSVVLVGKDMSSLGWQSGYVNLADGSSGSTSVDWEFISFEKITPRLAKVQVKVSADLTGTTGSVTLAPAVLGGIASAGVSINIAAVWVAEIVNAPYVQTTSATKVVAPSMCSIPLMNNMPAPGNPFTIMFDADIPQGRHSVLGFNSVTSLNFTVWRFSPGGDFILRLSDDQGNLVNATVPSAESVGLKRYAVRFDGAFASMAVNGSVKGKVSTAALVWPEVYDVGGVGYLGTNAQSNGNALNSTLKNFRIVHRALSNDEIKALGAAQ</sequence>
<dbReference type="SUPFAM" id="SSF49899">
    <property type="entry name" value="Concanavalin A-like lectins/glucanases"/>
    <property type="match status" value="1"/>
</dbReference>
<accession>A0AAN0Y1V1</accession>
<gene>
    <name evidence="1" type="ORF">BA890_06460</name>
</gene>
<evidence type="ECO:0000313" key="1">
    <source>
        <dbReference type="EMBL" id="ANQ12420.1"/>
    </source>
</evidence>
<keyword evidence="2" id="KW-1185">Reference proteome</keyword>
<dbReference type="EMBL" id="CP016345">
    <property type="protein sequence ID" value="ANQ12420.1"/>
    <property type="molecule type" value="Genomic_DNA"/>
</dbReference>
<dbReference type="KEGG" id="vna:PN96_06890"/>
<dbReference type="AlphaFoldDB" id="A0AAN0Y1V1"/>
<organism evidence="1 2">
    <name type="scientific">Vibrio natriegens NBRC 15636 = ATCC 14048 = DSM 759</name>
    <dbReference type="NCBI Taxonomy" id="1219067"/>
    <lineage>
        <taxon>Bacteria</taxon>
        <taxon>Pseudomonadati</taxon>
        <taxon>Pseudomonadota</taxon>
        <taxon>Gammaproteobacteria</taxon>
        <taxon>Vibrionales</taxon>
        <taxon>Vibrionaceae</taxon>
        <taxon>Vibrio</taxon>
    </lineage>
</organism>
<name>A0AAN0Y1V1_VIBNA</name>
<evidence type="ECO:0000313" key="2">
    <source>
        <dbReference type="Proteomes" id="UP000092741"/>
    </source>
</evidence>
<proteinExistence type="predicted"/>